<evidence type="ECO:0000259" key="2">
    <source>
        <dbReference type="Pfam" id="PF13240"/>
    </source>
</evidence>
<name>A0A1I0DPH7_9FIRM</name>
<protein>
    <submittedName>
        <fullName evidence="4">Membrane protease subunit, stomatin/prohibitin family, contains C-terminal Zn-ribbon domain</fullName>
    </submittedName>
</protein>
<dbReference type="GO" id="GO:0006508">
    <property type="term" value="P:proteolysis"/>
    <property type="evidence" value="ECO:0007669"/>
    <property type="project" value="UniProtKB-KW"/>
</dbReference>
<dbReference type="InterPro" id="IPR033880">
    <property type="entry name" value="SPFH_YdjI"/>
</dbReference>
<gene>
    <name evidence="4" type="ORF">SAMN04489758_10712</name>
</gene>
<dbReference type="InterPro" id="IPR026870">
    <property type="entry name" value="Zinc_ribbon_dom"/>
</dbReference>
<dbReference type="AlphaFoldDB" id="A0A1I0DPH7"/>
<feature type="domain" description="SPFH" evidence="3">
    <location>
        <begin position="16"/>
        <end position="235"/>
    </location>
</feature>
<dbReference type="CDD" id="cd03408">
    <property type="entry name" value="SPFH_like_u1"/>
    <property type="match status" value="1"/>
</dbReference>
<keyword evidence="4" id="KW-0378">Hydrolase</keyword>
<reference evidence="5" key="1">
    <citation type="submission" date="2016-10" db="EMBL/GenBank/DDBJ databases">
        <authorList>
            <person name="Varghese N."/>
            <person name="Submissions S."/>
        </authorList>
    </citation>
    <scope>NUCLEOTIDE SEQUENCE [LARGE SCALE GENOMIC DNA]</scope>
    <source>
        <strain evidence="5">DSM 1551</strain>
    </source>
</reference>
<dbReference type="InterPro" id="IPR036013">
    <property type="entry name" value="Band_7/SPFH_dom_sf"/>
</dbReference>
<keyword evidence="4" id="KW-0645">Protease</keyword>
<proteinExistence type="predicted"/>
<evidence type="ECO:0000259" key="3">
    <source>
        <dbReference type="Pfam" id="PF13421"/>
    </source>
</evidence>
<accession>A0A1I0DPH7</accession>
<dbReference type="PANTHER" id="PTHR37826:SF2">
    <property type="entry name" value="ZINC-RIBBON DOMAIN-CONTAINING PROTEIN"/>
    <property type="match status" value="1"/>
</dbReference>
<dbReference type="Pfam" id="PF12773">
    <property type="entry name" value="DZR"/>
    <property type="match status" value="2"/>
</dbReference>
<feature type="domain" description="Zinc-ribbon" evidence="2">
    <location>
        <begin position="411"/>
        <end position="433"/>
    </location>
</feature>
<dbReference type="EMBL" id="FOIN01000007">
    <property type="protein sequence ID" value="SET34261.1"/>
    <property type="molecule type" value="Genomic_DNA"/>
</dbReference>
<dbReference type="Gene3D" id="2.20.20.30">
    <property type="entry name" value="reverse gyrase domain"/>
    <property type="match status" value="1"/>
</dbReference>
<feature type="domain" description="DZANK-type" evidence="1">
    <location>
        <begin position="300"/>
        <end position="356"/>
    </location>
</feature>
<dbReference type="InterPro" id="IPR025874">
    <property type="entry name" value="DZR"/>
</dbReference>
<evidence type="ECO:0000313" key="4">
    <source>
        <dbReference type="EMBL" id="SET34261.1"/>
    </source>
</evidence>
<dbReference type="GO" id="GO:0008233">
    <property type="term" value="F:peptidase activity"/>
    <property type="evidence" value="ECO:0007669"/>
    <property type="project" value="UniProtKB-KW"/>
</dbReference>
<dbReference type="OrthoDB" id="9788304at2"/>
<dbReference type="SUPFAM" id="SSF117892">
    <property type="entry name" value="Band 7/SPFH domain"/>
    <property type="match status" value="1"/>
</dbReference>
<sequence length="434" mass="47689">MAIIDVIKYEGSPDVFAWKHPDSELGTWTQLIVNESQEVILVKGGHICDVFGAGRHTLATANIPILNKLVNLPFGGRSPFTAEIWYINKLFSLDVKWGTSTPIQLQDPKYNVFVPVRAFGQFGIQIENSKKFLLKLVGTLPQFDKTTIIKFFRGVYLTKAKDAISTYLVHKNISILEINAYLDEISSYLQEQISPMFGDYGIKLVSFFVNDINVPEDDSAVAQLKKALAKRAEMDIVGYSYQQERSFDTLEEAVSNPSSMQGGLMGAGIGLGMGVGVGNTIGQQFNGLTQNLNTSPSKECPKCKARIGLNERFCNHCGYDTTTPKQEEPKVNTDNIICSACNAKLTTTTKFCPECGKKYNPCSKCKADLPEGATSCTSCGTKVPETCPQCGRLLEENSKFCPECGYSLIKKCKNCGTQLSKNAKFCPECGTPID</sequence>
<dbReference type="Proteomes" id="UP000198558">
    <property type="component" value="Unassembled WGS sequence"/>
</dbReference>
<dbReference type="RefSeq" id="WP_092352977.1">
    <property type="nucleotide sequence ID" value="NZ_CAMWPS010000030.1"/>
</dbReference>
<dbReference type="Pfam" id="PF13421">
    <property type="entry name" value="Band_7_1"/>
    <property type="match status" value="1"/>
</dbReference>
<organism evidence="4 5">
    <name type="scientific">Thomasclavelia cocleata</name>
    <dbReference type="NCBI Taxonomy" id="69824"/>
    <lineage>
        <taxon>Bacteria</taxon>
        <taxon>Bacillati</taxon>
        <taxon>Bacillota</taxon>
        <taxon>Erysipelotrichia</taxon>
        <taxon>Erysipelotrichales</taxon>
        <taxon>Coprobacillaceae</taxon>
        <taxon>Thomasclavelia</taxon>
    </lineage>
</organism>
<dbReference type="GeneID" id="78287948"/>
<evidence type="ECO:0000313" key="5">
    <source>
        <dbReference type="Proteomes" id="UP000198558"/>
    </source>
</evidence>
<evidence type="ECO:0000259" key="1">
    <source>
        <dbReference type="Pfam" id="PF12773"/>
    </source>
</evidence>
<dbReference type="Pfam" id="PF13240">
    <property type="entry name" value="Zn_Ribbon_1"/>
    <property type="match status" value="1"/>
</dbReference>
<feature type="domain" description="DZANK-type" evidence="1">
    <location>
        <begin position="362"/>
        <end position="405"/>
    </location>
</feature>
<keyword evidence="5" id="KW-1185">Reference proteome</keyword>
<dbReference type="PANTHER" id="PTHR37826">
    <property type="entry name" value="FLOTILLIN BAND_7_5 DOMAIN PROTEIN"/>
    <property type="match status" value="1"/>
</dbReference>